<feature type="transmembrane region" description="Helical" evidence="2">
    <location>
        <begin position="93"/>
        <end position="114"/>
    </location>
</feature>
<keyword evidence="2" id="KW-0472">Membrane</keyword>
<dbReference type="EMBL" id="LT607751">
    <property type="protein sequence ID" value="SCG40587.1"/>
    <property type="molecule type" value="Genomic_DNA"/>
</dbReference>
<dbReference type="Gene3D" id="1.20.120.1630">
    <property type="match status" value="1"/>
</dbReference>
<feature type="compositionally biased region" description="Low complexity" evidence="1">
    <location>
        <begin position="422"/>
        <end position="444"/>
    </location>
</feature>
<feature type="transmembrane region" description="Helical" evidence="2">
    <location>
        <begin position="30"/>
        <end position="50"/>
    </location>
</feature>
<gene>
    <name evidence="3" type="ORF">GA0074704_0998</name>
</gene>
<sequence length="454" mass="48167">MILARHLSLALPLLAVLAAARVERSRDARAAALLAFVAAGIGVAALDGLARTAGWWGFAPVAGTFRGLPVDLWIGWSALWGPLPVLLRRHVPLPLALVLLLWLDTVTMPALSPLVRLGPYWPVGELLGLLAVAAPAQLVGRWSADRRHLALRSLLQLGLFAALLLWFVPTVAFEFGDGSWDHLTGLPASRLLVLGQLALLAATPALAAVREFAVRGGGTPYPWDPPPRLVTTGPYAYLANPMQVSAVALILLTAAATRSLTLLGVAAATVAFGAGVAGPHEEDDLARRHGGPWRDHRRRVRDWWPRRRPYAAGPPAVLWLDEDCGPCAATGRFLAHRAPVNLTILAAAAHPRVLWRAEYAGGDGHTDRGVAAVARALEHLHLGWALLGWTLRLPGVTWFAQLVTDAMIAAPHPANPRGERCPTPSSASSTAPSRRSGSTASPGSRPAPSPPPQG</sequence>
<organism evidence="3 4">
    <name type="scientific">Micromonospora siamensis</name>
    <dbReference type="NCBI Taxonomy" id="299152"/>
    <lineage>
        <taxon>Bacteria</taxon>
        <taxon>Bacillati</taxon>
        <taxon>Actinomycetota</taxon>
        <taxon>Actinomycetes</taxon>
        <taxon>Micromonosporales</taxon>
        <taxon>Micromonosporaceae</taxon>
        <taxon>Micromonospora</taxon>
    </lineage>
</organism>
<accession>A0A1C5H3X2</accession>
<feature type="transmembrane region" description="Helical" evidence="2">
    <location>
        <begin position="235"/>
        <end position="254"/>
    </location>
</feature>
<reference evidence="3 4" key="1">
    <citation type="submission" date="2016-06" db="EMBL/GenBank/DDBJ databases">
        <authorList>
            <person name="Kjaerup R.B."/>
            <person name="Dalgaard T.S."/>
            <person name="Juul-Madsen H.R."/>
        </authorList>
    </citation>
    <scope>NUCLEOTIDE SEQUENCE [LARGE SCALE GENOMIC DNA]</scope>
    <source>
        <strain evidence="3 4">DSM 45097</strain>
    </source>
</reference>
<feature type="transmembrane region" description="Helical" evidence="2">
    <location>
        <begin position="154"/>
        <end position="173"/>
    </location>
</feature>
<keyword evidence="4" id="KW-1185">Reference proteome</keyword>
<feature type="transmembrane region" description="Helical" evidence="2">
    <location>
        <begin position="193"/>
        <end position="214"/>
    </location>
</feature>
<keyword evidence="2" id="KW-0812">Transmembrane</keyword>
<proteinExistence type="predicted"/>
<evidence type="ECO:0000256" key="2">
    <source>
        <dbReference type="SAM" id="Phobius"/>
    </source>
</evidence>
<feature type="transmembrane region" description="Helical" evidence="2">
    <location>
        <begin position="120"/>
        <end position="142"/>
    </location>
</feature>
<feature type="region of interest" description="Disordered" evidence="1">
    <location>
        <begin position="413"/>
        <end position="454"/>
    </location>
</feature>
<keyword evidence="3" id="KW-0808">Transferase</keyword>
<dbReference type="GO" id="GO:0032259">
    <property type="term" value="P:methylation"/>
    <property type="evidence" value="ECO:0007669"/>
    <property type="project" value="UniProtKB-KW"/>
</dbReference>
<dbReference type="Proteomes" id="UP000198210">
    <property type="component" value="Chromosome I"/>
</dbReference>
<dbReference type="AlphaFoldDB" id="A0A1C5H3X2"/>
<keyword evidence="2" id="KW-1133">Transmembrane helix</keyword>
<dbReference type="RefSeq" id="WP_088969399.1">
    <property type="nucleotide sequence ID" value="NZ_JBHLYF010000044.1"/>
</dbReference>
<dbReference type="GO" id="GO:0008168">
    <property type="term" value="F:methyltransferase activity"/>
    <property type="evidence" value="ECO:0007669"/>
    <property type="project" value="UniProtKB-KW"/>
</dbReference>
<evidence type="ECO:0000313" key="3">
    <source>
        <dbReference type="EMBL" id="SCG40587.1"/>
    </source>
</evidence>
<evidence type="ECO:0000256" key="1">
    <source>
        <dbReference type="SAM" id="MobiDB-lite"/>
    </source>
</evidence>
<feature type="compositionally biased region" description="Pro residues" evidence="1">
    <location>
        <begin position="445"/>
        <end position="454"/>
    </location>
</feature>
<name>A0A1C5H3X2_9ACTN</name>
<keyword evidence="3" id="KW-0489">Methyltransferase</keyword>
<evidence type="ECO:0000313" key="4">
    <source>
        <dbReference type="Proteomes" id="UP000198210"/>
    </source>
</evidence>
<protein>
    <submittedName>
        <fullName evidence="3">Protein-S-isoprenylcysteine O-methyltransferase Ste14</fullName>
    </submittedName>
</protein>